<accession>A0A0H2ZRZ3</accession>
<proteinExistence type="predicted"/>
<protein>
    <submittedName>
        <fullName evidence="2">Uncharacterized protein</fullName>
    </submittedName>
</protein>
<gene>
    <name evidence="2" type="ordered locus">MAV_4771</name>
</gene>
<dbReference type="KEGG" id="mav:MAV_4771"/>
<dbReference type="HOGENOM" id="CLU_2094115_0_0_11"/>
<organism evidence="2 3">
    <name type="scientific">Mycobacterium avium (strain 104)</name>
    <dbReference type="NCBI Taxonomy" id="243243"/>
    <lineage>
        <taxon>Bacteria</taxon>
        <taxon>Bacillati</taxon>
        <taxon>Actinomycetota</taxon>
        <taxon>Actinomycetes</taxon>
        <taxon>Mycobacteriales</taxon>
        <taxon>Mycobacteriaceae</taxon>
        <taxon>Mycobacterium</taxon>
        <taxon>Mycobacterium avium complex (MAC)</taxon>
    </lineage>
</organism>
<dbReference type="AlphaFoldDB" id="A0A0H2ZRZ3"/>
<feature type="region of interest" description="Disordered" evidence="1">
    <location>
        <begin position="1"/>
        <end position="80"/>
    </location>
</feature>
<name>A0A0H2ZRZ3_MYCA1</name>
<evidence type="ECO:0000256" key="1">
    <source>
        <dbReference type="SAM" id="MobiDB-lite"/>
    </source>
</evidence>
<dbReference type="EMBL" id="CP000479">
    <property type="protein sequence ID" value="ABK65099.1"/>
    <property type="molecule type" value="Genomic_DNA"/>
</dbReference>
<sequence length="116" mass="13077">MARHARPFCRAGRPVCPAQLHRTTPHPRKARHPGRPMRRAAQPSTGRRNPSRRKRLGARGSRQCPNTEAPLLPRREPKRTAKFLVRQQVPAEAAVSRRPQAAAPAGYLTHLRFCEA</sequence>
<evidence type="ECO:0000313" key="3">
    <source>
        <dbReference type="Proteomes" id="UP000001574"/>
    </source>
</evidence>
<reference evidence="2 3" key="1">
    <citation type="submission" date="2006-10" db="EMBL/GenBank/DDBJ databases">
        <authorList>
            <person name="Fleischmann R.D."/>
            <person name="Dodson R.J."/>
            <person name="Haft D.H."/>
            <person name="Merkel J.S."/>
            <person name="Nelson W.C."/>
            <person name="Fraser C.M."/>
        </authorList>
    </citation>
    <scope>NUCLEOTIDE SEQUENCE [LARGE SCALE GENOMIC DNA]</scope>
    <source>
        <strain evidence="2 3">104</strain>
    </source>
</reference>
<dbReference type="Proteomes" id="UP000001574">
    <property type="component" value="Chromosome"/>
</dbReference>
<feature type="compositionally biased region" description="Basic residues" evidence="1">
    <location>
        <begin position="23"/>
        <end position="38"/>
    </location>
</feature>
<evidence type="ECO:0000313" key="2">
    <source>
        <dbReference type="EMBL" id="ABK65099.1"/>
    </source>
</evidence>